<protein>
    <recommendedName>
        <fullName evidence="2">non-specific protein-tyrosine kinase</fullName>
        <ecNumber evidence="2">2.7.10.2</ecNumber>
    </recommendedName>
</protein>
<dbReference type="SUPFAM" id="SSF52540">
    <property type="entry name" value="P-loop containing nucleoside triphosphate hydrolases"/>
    <property type="match status" value="1"/>
</dbReference>
<evidence type="ECO:0000256" key="4">
    <source>
        <dbReference type="ARBA" id="ARBA00022741"/>
    </source>
</evidence>
<keyword evidence="4" id="KW-0547">Nucleotide-binding</keyword>
<organism evidence="9 10">
    <name type="scientific">Paenibacillus herberti</name>
    <dbReference type="NCBI Taxonomy" id="1619309"/>
    <lineage>
        <taxon>Bacteria</taxon>
        <taxon>Bacillati</taxon>
        <taxon>Bacillota</taxon>
        <taxon>Bacilli</taxon>
        <taxon>Bacillales</taxon>
        <taxon>Paenibacillaceae</taxon>
        <taxon>Paenibacillus</taxon>
    </lineage>
</organism>
<keyword evidence="5" id="KW-0418">Kinase</keyword>
<gene>
    <name evidence="9" type="ORF">CGZ75_23435</name>
</gene>
<evidence type="ECO:0000256" key="7">
    <source>
        <dbReference type="ARBA" id="ARBA00023137"/>
    </source>
</evidence>
<accession>A0A229NTG7</accession>
<dbReference type="GO" id="GO:0042802">
    <property type="term" value="F:identical protein binding"/>
    <property type="evidence" value="ECO:0007669"/>
    <property type="project" value="UniProtKB-ARBA"/>
</dbReference>
<evidence type="ECO:0000256" key="1">
    <source>
        <dbReference type="ARBA" id="ARBA00007316"/>
    </source>
</evidence>
<sequence>MSRSTRKWSLITESNPKSPISESYRMLRTGVEYAGVDEPVDLMMVTSCRAGEGKSTTSANVAVTFAQAGQRVLLIDADMRKPSQHHIFGLSNRTGLTGVLNGRFSLEQGIQETAVNGLDVLTAGQTPPNPSEMLGSKAMSSLLELAKSSYDRVIIDTPPIMAVTDAHIVAGKCDGVLLVIDSGKVKSDVARKAKASLENAGSRILGVVLNNVDRSSGDGYYYYYYGGDEGQNA</sequence>
<comment type="catalytic activity">
    <reaction evidence="8">
        <text>L-tyrosyl-[protein] + ATP = O-phospho-L-tyrosyl-[protein] + ADP + H(+)</text>
        <dbReference type="Rhea" id="RHEA:10596"/>
        <dbReference type="Rhea" id="RHEA-COMP:10136"/>
        <dbReference type="Rhea" id="RHEA-COMP:20101"/>
        <dbReference type="ChEBI" id="CHEBI:15378"/>
        <dbReference type="ChEBI" id="CHEBI:30616"/>
        <dbReference type="ChEBI" id="CHEBI:46858"/>
        <dbReference type="ChEBI" id="CHEBI:61978"/>
        <dbReference type="ChEBI" id="CHEBI:456216"/>
        <dbReference type="EC" id="2.7.10.2"/>
    </reaction>
</comment>
<name>A0A229NTG7_9BACL</name>
<dbReference type="Gene3D" id="3.40.50.300">
    <property type="entry name" value="P-loop containing nucleotide triphosphate hydrolases"/>
    <property type="match status" value="1"/>
</dbReference>
<keyword evidence="7" id="KW-0829">Tyrosine-protein kinase</keyword>
<dbReference type="Proteomes" id="UP000215145">
    <property type="component" value="Unassembled WGS sequence"/>
</dbReference>
<keyword evidence="10" id="KW-1185">Reference proteome</keyword>
<dbReference type="GO" id="GO:0004715">
    <property type="term" value="F:non-membrane spanning protein tyrosine kinase activity"/>
    <property type="evidence" value="ECO:0007669"/>
    <property type="project" value="UniProtKB-EC"/>
</dbReference>
<dbReference type="FunFam" id="3.40.50.300:FF:000527">
    <property type="entry name" value="Tyrosine-protein kinase etk"/>
    <property type="match status" value="1"/>
</dbReference>
<evidence type="ECO:0000256" key="5">
    <source>
        <dbReference type="ARBA" id="ARBA00022777"/>
    </source>
</evidence>
<dbReference type="InterPro" id="IPR033756">
    <property type="entry name" value="YlxH/NBP35"/>
</dbReference>
<dbReference type="CDD" id="cd05387">
    <property type="entry name" value="BY-kinase"/>
    <property type="match status" value="1"/>
</dbReference>
<comment type="similarity">
    <text evidence="1">Belongs to the CpsD/CapB family.</text>
</comment>
<evidence type="ECO:0000256" key="6">
    <source>
        <dbReference type="ARBA" id="ARBA00022840"/>
    </source>
</evidence>
<proteinExistence type="inferred from homology"/>
<dbReference type="PANTHER" id="PTHR32309:SF13">
    <property type="entry name" value="FERRIC ENTEROBACTIN TRANSPORT PROTEIN FEPE"/>
    <property type="match status" value="1"/>
</dbReference>
<dbReference type="Pfam" id="PF10609">
    <property type="entry name" value="ParA"/>
    <property type="match status" value="1"/>
</dbReference>
<dbReference type="EMBL" id="NMUQ01000004">
    <property type="protein sequence ID" value="OXM13124.1"/>
    <property type="molecule type" value="Genomic_DNA"/>
</dbReference>
<evidence type="ECO:0000313" key="9">
    <source>
        <dbReference type="EMBL" id="OXM13124.1"/>
    </source>
</evidence>
<reference evidence="9 10" key="1">
    <citation type="submission" date="2017-07" db="EMBL/GenBank/DDBJ databases">
        <title>Paenibacillus herberti R33 genome sequencing and assembly.</title>
        <authorList>
            <person name="Su W."/>
        </authorList>
    </citation>
    <scope>NUCLEOTIDE SEQUENCE [LARGE SCALE GENOMIC DNA]</scope>
    <source>
        <strain evidence="9 10">R33</strain>
    </source>
</reference>
<dbReference type="InterPro" id="IPR027417">
    <property type="entry name" value="P-loop_NTPase"/>
</dbReference>
<dbReference type="PANTHER" id="PTHR32309">
    <property type="entry name" value="TYROSINE-PROTEIN KINASE"/>
    <property type="match status" value="1"/>
</dbReference>
<dbReference type="GO" id="GO:0005524">
    <property type="term" value="F:ATP binding"/>
    <property type="evidence" value="ECO:0007669"/>
    <property type="project" value="UniProtKB-KW"/>
</dbReference>
<dbReference type="RefSeq" id="WP_089526834.1">
    <property type="nucleotide sequence ID" value="NZ_NMUQ01000004.1"/>
</dbReference>
<keyword evidence="3" id="KW-0808">Transferase</keyword>
<dbReference type="AlphaFoldDB" id="A0A229NTG7"/>
<comment type="caution">
    <text evidence="9">The sequence shown here is derived from an EMBL/GenBank/DDBJ whole genome shotgun (WGS) entry which is preliminary data.</text>
</comment>
<evidence type="ECO:0000313" key="10">
    <source>
        <dbReference type="Proteomes" id="UP000215145"/>
    </source>
</evidence>
<evidence type="ECO:0000256" key="3">
    <source>
        <dbReference type="ARBA" id="ARBA00022679"/>
    </source>
</evidence>
<dbReference type="NCBIfam" id="TIGR01007">
    <property type="entry name" value="eps_fam"/>
    <property type="match status" value="1"/>
</dbReference>
<dbReference type="GO" id="GO:0005886">
    <property type="term" value="C:plasma membrane"/>
    <property type="evidence" value="ECO:0007669"/>
    <property type="project" value="TreeGrafter"/>
</dbReference>
<evidence type="ECO:0000256" key="2">
    <source>
        <dbReference type="ARBA" id="ARBA00011903"/>
    </source>
</evidence>
<dbReference type="EC" id="2.7.10.2" evidence="2"/>
<keyword evidence="6" id="KW-0067">ATP-binding</keyword>
<dbReference type="OrthoDB" id="9794577at2"/>
<dbReference type="InterPro" id="IPR005702">
    <property type="entry name" value="Wzc-like_C"/>
</dbReference>
<dbReference type="InterPro" id="IPR050445">
    <property type="entry name" value="Bact_polysacc_biosynth/exp"/>
</dbReference>
<evidence type="ECO:0000256" key="8">
    <source>
        <dbReference type="ARBA" id="ARBA00051245"/>
    </source>
</evidence>